<evidence type="ECO:0000256" key="1">
    <source>
        <dbReference type="SAM" id="MobiDB-lite"/>
    </source>
</evidence>
<keyword evidence="2" id="KW-0732">Signal</keyword>
<evidence type="ECO:0000313" key="4">
    <source>
        <dbReference type="Proteomes" id="UP001196413"/>
    </source>
</evidence>
<feature type="compositionally biased region" description="Polar residues" evidence="1">
    <location>
        <begin position="65"/>
        <end position="76"/>
    </location>
</feature>
<sequence>MRALNAFSVVFTVLYHLASQQYQPPQLQLRYPYQGNQQGSLYGQQSPGIQQQQFGQQRGGPPPSNLYQQQNGGLANQFSQQNGRLQSQQQQQQQRIGSSSSVVNTPTKLNAYGRLAVNGAQVNIRLTSYQNPNMVLSNTTTCNCPIAYCDFLPQNQQNACSFSFVTVISSAYQSVQYIQSDFNPFFGSISTGNWTNPHSFQMVSKPVSIDIFVQHLGVSIDRATAHLLFFGRLTLVDSFIVDLSTYKNSGGGDQSLSLVGLQLGTQLQLILNIQCIKRDDG</sequence>
<reference evidence="3" key="1">
    <citation type="submission" date="2021-06" db="EMBL/GenBank/DDBJ databases">
        <title>Parelaphostrongylus tenuis whole genome reference sequence.</title>
        <authorList>
            <person name="Garwood T.J."/>
            <person name="Larsen P.A."/>
            <person name="Fountain-Jones N.M."/>
            <person name="Garbe J.R."/>
            <person name="Macchietto M.G."/>
            <person name="Kania S.A."/>
            <person name="Gerhold R.W."/>
            <person name="Richards J.E."/>
            <person name="Wolf T.M."/>
        </authorList>
    </citation>
    <scope>NUCLEOTIDE SEQUENCE</scope>
    <source>
        <strain evidence="3">MNPRO001-30</strain>
        <tissue evidence="3">Meninges</tissue>
    </source>
</reference>
<evidence type="ECO:0000256" key="2">
    <source>
        <dbReference type="SAM" id="SignalP"/>
    </source>
</evidence>
<feature type="compositionally biased region" description="Low complexity" evidence="1">
    <location>
        <begin position="43"/>
        <end position="56"/>
    </location>
</feature>
<protein>
    <submittedName>
        <fullName evidence="3">Uncharacterized protein</fullName>
    </submittedName>
</protein>
<feature type="compositionally biased region" description="Low complexity" evidence="1">
    <location>
        <begin position="77"/>
        <end position="101"/>
    </location>
</feature>
<proteinExistence type="predicted"/>
<comment type="caution">
    <text evidence="3">The sequence shown here is derived from an EMBL/GenBank/DDBJ whole genome shotgun (WGS) entry which is preliminary data.</text>
</comment>
<accession>A0AAD5R566</accession>
<feature type="region of interest" description="Disordered" evidence="1">
    <location>
        <begin position="40"/>
        <end position="102"/>
    </location>
</feature>
<organism evidence="3 4">
    <name type="scientific">Parelaphostrongylus tenuis</name>
    <name type="common">Meningeal worm</name>
    <dbReference type="NCBI Taxonomy" id="148309"/>
    <lineage>
        <taxon>Eukaryota</taxon>
        <taxon>Metazoa</taxon>
        <taxon>Ecdysozoa</taxon>
        <taxon>Nematoda</taxon>
        <taxon>Chromadorea</taxon>
        <taxon>Rhabditida</taxon>
        <taxon>Rhabditina</taxon>
        <taxon>Rhabditomorpha</taxon>
        <taxon>Strongyloidea</taxon>
        <taxon>Metastrongylidae</taxon>
        <taxon>Parelaphostrongylus</taxon>
    </lineage>
</organism>
<keyword evidence="4" id="KW-1185">Reference proteome</keyword>
<gene>
    <name evidence="3" type="ORF">KIN20_031453</name>
</gene>
<dbReference type="AlphaFoldDB" id="A0AAD5R566"/>
<dbReference type="Proteomes" id="UP001196413">
    <property type="component" value="Unassembled WGS sequence"/>
</dbReference>
<feature type="chain" id="PRO_5042250710" evidence="2">
    <location>
        <begin position="21"/>
        <end position="281"/>
    </location>
</feature>
<dbReference type="EMBL" id="JAHQIW010006691">
    <property type="protein sequence ID" value="KAJ1369868.1"/>
    <property type="molecule type" value="Genomic_DNA"/>
</dbReference>
<feature type="signal peptide" evidence="2">
    <location>
        <begin position="1"/>
        <end position="20"/>
    </location>
</feature>
<evidence type="ECO:0000313" key="3">
    <source>
        <dbReference type="EMBL" id="KAJ1369868.1"/>
    </source>
</evidence>
<name>A0AAD5R566_PARTN</name>